<evidence type="ECO:0000313" key="3">
    <source>
        <dbReference type="Proteomes" id="UP000799438"/>
    </source>
</evidence>
<dbReference type="OrthoDB" id="3001700at2759"/>
<dbReference type="AlphaFoldDB" id="A0A6A6BVF9"/>
<organism evidence="2 3">
    <name type="scientific">Aplosporella prunicola CBS 121167</name>
    <dbReference type="NCBI Taxonomy" id="1176127"/>
    <lineage>
        <taxon>Eukaryota</taxon>
        <taxon>Fungi</taxon>
        <taxon>Dikarya</taxon>
        <taxon>Ascomycota</taxon>
        <taxon>Pezizomycotina</taxon>
        <taxon>Dothideomycetes</taxon>
        <taxon>Dothideomycetes incertae sedis</taxon>
        <taxon>Botryosphaeriales</taxon>
        <taxon>Aplosporellaceae</taxon>
        <taxon>Aplosporella</taxon>
    </lineage>
</organism>
<dbReference type="GeneID" id="54297155"/>
<sequence length="104" mass="10949">MASTATVVSVFAGLVALLAAYAYFFGISPAVKRQMEEKALKTMGENKASYLVKDQVNKLPASDQKDVKEVKKGLGNLAGGSLQNPVGKFAGDTADEATRPLTGR</sequence>
<accession>A0A6A6BVF9</accession>
<keyword evidence="3" id="KW-1185">Reference proteome</keyword>
<reference evidence="2" key="1">
    <citation type="journal article" date="2020" name="Stud. Mycol.">
        <title>101 Dothideomycetes genomes: a test case for predicting lifestyles and emergence of pathogens.</title>
        <authorList>
            <person name="Haridas S."/>
            <person name="Albert R."/>
            <person name="Binder M."/>
            <person name="Bloem J."/>
            <person name="Labutti K."/>
            <person name="Salamov A."/>
            <person name="Andreopoulos B."/>
            <person name="Baker S."/>
            <person name="Barry K."/>
            <person name="Bills G."/>
            <person name="Bluhm B."/>
            <person name="Cannon C."/>
            <person name="Castanera R."/>
            <person name="Culley D."/>
            <person name="Daum C."/>
            <person name="Ezra D."/>
            <person name="Gonzalez J."/>
            <person name="Henrissat B."/>
            <person name="Kuo A."/>
            <person name="Liang C."/>
            <person name="Lipzen A."/>
            <person name="Lutzoni F."/>
            <person name="Magnuson J."/>
            <person name="Mondo S."/>
            <person name="Nolan M."/>
            <person name="Ohm R."/>
            <person name="Pangilinan J."/>
            <person name="Park H.-J."/>
            <person name="Ramirez L."/>
            <person name="Alfaro M."/>
            <person name="Sun H."/>
            <person name="Tritt A."/>
            <person name="Yoshinaga Y."/>
            <person name="Zwiers L.-H."/>
            <person name="Turgeon B."/>
            <person name="Goodwin S."/>
            <person name="Spatafora J."/>
            <person name="Crous P."/>
            <person name="Grigoriev I."/>
        </authorList>
    </citation>
    <scope>NUCLEOTIDE SEQUENCE</scope>
    <source>
        <strain evidence="2">CBS 121167</strain>
    </source>
</reference>
<protein>
    <submittedName>
        <fullName evidence="2">Uncharacterized protein</fullName>
    </submittedName>
</protein>
<evidence type="ECO:0000313" key="2">
    <source>
        <dbReference type="EMBL" id="KAF2146671.1"/>
    </source>
</evidence>
<gene>
    <name evidence="2" type="ORF">K452DRAFT_282848</name>
</gene>
<proteinExistence type="predicted"/>
<dbReference type="RefSeq" id="XP_033402380.1">
    <property type="nucleotide sequence ID" value="XM_033539659.1"/>
</dbReference>
<name>A0A6A6BVF9_9PEZI</name>
<dbReference type="EMBL" id="ML995475">
    <property type="protein sequence ID" value="KAF2146671.1"/>
    <property type="molecule type" value="Genomic_DNA"/>
</dbReference>
<feature type="region of interest" description="Disordered" evidence="1">
    <location>
        <begin position="85"/>
        <end position="104"/>
    </location>
</feature>
<evidence type="ECO:0000256" key="1">
    <source>
        <dbReference type="SAM" id="MobiDB-lite"/>
    </source>
</evidence>
<dbReference type="Proteomes" id="UP000799438">
    <property type="component" value="Unassembled WGS sequence"/>
</dbReference>